<name>A0A0W0G210_MONRR</name>
<dbReference type="AlphaFoldDB" id="A0A0W0G210"/>
<organism evidence="2 3">
    <name type="scientific">Moniliophthora roreri</name>
    <name type="common">Frosty pod rot fungus</name>
    <name type="synonym">Monilia roreri</name>
    <dbReference type="NCBI Taxonomy" id="221103"/>
    <lineage>
        <taxon>Eukaryota</taxon>
        <taxon>Fungi</taxon>
        <taxon>Dikarya</taxon>
        <taxon>Basidiomycota</taxon>
        <taxon>Agaricomycotina</taxon>
        <taxon>Agaricomycetes</taxon>
        <taxon>Agaricomycetidae</taxon>
        <taxon>Agaricales</taxon>
        <taxon>Marasmiineae</taxon>
        <taxon>Marasmiaceae</taxon>
        <taxon>Moniliophthora</taxon>
    </lineage>
</organism>
<evidence type="ECO:0000313" key="3">
    <source>
        <dbReference type="Proteomes" id="UP000054988"/>
    </source>
</evidence>
<dbReference type="Proteomes" id="UP000054988">
    <property type="component" value="Unassembled WGS sequence"/>
</dbReference>
<dbReference type="Pfam" id="PF00561">
    <property type="entry name" value="Abhydrolase_1"/>
    <property type="match status" value="1"/>
</dbReference>
<accession>A0A0W0G210</accession>
<dbReference type="EMBL" id="LATX01001314">
    <property type="protein sequence ID" value="KTB42609.1"/>
    <property type="molecule type" value="Genomic_DNA"/>
</dbReference>
<feature type="domain" description="AB hydrolase-1" evidence="1">
    <location>
        <begin position="30"/>
        <end position="264"/>
    </location>
</feature>
<dbReference type="PANTHER" id="PTHR43433">
    <property type="entry name" value="HYDROLASE, ALPHA/BETA FOLD FAMILY PROTEIN"/>
    <property type="match status" value="1"/>
</dbReference>
<dbReference type="InterPro" id="IPR029058">
    <property type="entry name" value="AB_hydrolase_fold"/>
</dbReference>
<dbReference type="PANTHER" id="PTHR43433:SF5">
    <property type="entry name" value="AB HYDROLASE-1 DOMAIN-CONTAINING PROTEIN"/>
    <property type="match status" value="1"/>
</dbReference>
<gene>
    <name evidence="2" type="ORF">WG66_4815</name>
</gene>
<proteinExistence type="predicted"/>
<dbReference type="InterPro" id="IPR000073">
    <property type="entry name" value="AB_hydrolase_1"/>
</dbReference>
<dbReference type="InterPro" id="IPR050471">
    <property type="entry name" value="AB_hydrolase"/>
</dbReference>
<comment type="caution">
    <text evidence="2">The sequence shown here is derived from an EMBL/GenBank/DDBJ whole genome shotgun (WGS) entry which is preliminary data.</text>
</comment>
<evidence type="ECO:0000313" key="2">
    <source>
        <dbReference type="EMBL" id="KTB42609.1"/>
    </source>
</evidence>
<dbReference type="eggNOG" id="ENOG502S36V">
    <property type="taxonomic scope" value="Eukaryota"/>
</dbReference>
<sequence length="322" mass="36562">MDEPLTVTTPDGAIIAYEILGAQWIGRRLPIVLVCGMTALRGDWERLASRLAQMRPVANSSSRRPSFRLILGNARGMGDSTFASPTKGDEITIESLARDLVWLLATLHWKELAICGFSMGGVVTQQLLFLPYHPQNPQSLPFRVTHVFLAATLCATIWDPDKRYRLKIDTSAPPRPLTDEEKKAKVRPVLDSTFDSAWLENPKNKERYEWWLSRMLIGRPTHTLSKQGRALKSFDFAGYHEKLPRDIKFLVIHGKNDTIVPYSCGEELLKRIPWACAVEIGTRPGQIPNLAFGHHWFEYFPVQIWVNVIESFLRDSSATPRL</sequence>
<evidence type="ECO:0000259" key="1">
    <source>
        <dbReference type="Pfam" id="PF00561"/>
    </source>
</evidence>
<dbReference type="Gene3D" id="3.40.50.1820">
    <property type="entry name" value="alpha/beta hydrolase"/>
    <property type="match status" value="1"/>
</dbReference>
<dbReference type="SUPFAM" id="SSF53474">
    <property type="entry name" value="alpha/beta-Hydrolases"/>
    <property type="match status" value="1"/>
</dbReference>
<reference evidence="2 3" key="1">
    <citation type="submission" date="2015-12" db="EMBL/GenBank/DDBJ databases">
        <title>Draft genome sequence of Moniliophthora roreri, the causal agent of frosty pod rot of cacao.</title>
        <authorList>
            <person name="Aime M.C."/>
            <person name="Diaz-Valderrama J.R."/>
            <person name="Kijpornyongpan T."/>
            <person name="Phillips-Mora W."/>
        </authorList>
    </citation>
    <scope>NUCLEOTIDE SEQUENCE [LARGE SCALE GENOMIC DNA]</scope>
    <source>
        <strain evidence="2 3">MCA 2952</strain>
    </source>
</reference>
<protein>
    <recommendedName>
        <fullName evidence="1">AB hydrolase-1 domain-containing protein</fullName>
    </recommendedName>
</protein>